<keyword evidence="2" id="KW-0802">TPR repeat</keyword>
<evidence type="ECO:0000313" key="5">
    <source>
        <dbReference type="EMBL" id="MDE8034251.1"/>
    </source>
</evidence>
<dbReference type="Pfam" id="PF23914">
    <property type="entry name" value="TPR_CcmH_CycH"/>
    <property type="match status" value="1"/>
</dbReference>
<evidence type="ECO:0000256" key="1">
    <source>
        <dbReference type="ARBA" id="ARBA00022737"/>
    </source>
</evidence>
<dbReference type="AlphaFoldDB" id="A0A9X4G2I1"/>
<comment type="caution">
    <text evidence="5">The sequence shown here is derived from an EMBL/GenBank/DDBJ whole genome shotgun (WGS) entry which is preliminary data.</text>
</comment>
<dbReference type="InterPro" id="IPR051263">
    <property type="entry name" value="C-type_cytochrome_biogenesis"/>
</dbReference>
<reference evidence="5" key="2">
    <citation type="journal article" date="2023" name="Pathogens">
        <title>Pathological Features and Genomic Characterization of an Actinobacillus equuli subsp. equuli Bearing Unique Virulence-Associated Genes from an Adult Horse with Pleuropneumonia.</title>
        <authorList>
            <person name="Kamali M."/>
            <person name="Carossino M."/>
            <person name="Del Piero F."/>
            <person name="Peak L."/>
            <person name="Mitchell M.S."/>
            <person name="Willette J."/>
            <person name="Baker R."/>
            <person name="Li F."/>
            <person name="Kenez A."/>
            <person name="Balasuriya U.B.R."/>
            <person name="Go Y.Y."/>
        </authorList>
    </citation>
    <scope>NUCLEOTIDE SEQUENCE</scope>
    <source>
        <strain evidence="5">4524</strain>
    </source>
</reference>
<keyword evidence="6" id="KW-1185">Reference proteome</keyword>
<sequence length="246" mass="28483">MKTRAEINHENYQQAVKFAENFADELKAEYLNEAEQRYHFEQQASQSLQNFSKNRPLVGGFLFALSFAIAAICYWQTERYQIVNRGEQLHQAFQIQAGQEDKEQKNNRYVLSLQDRLRENPNNGELWYELGQAYALNNDFGSALICYGNAQKVLGEKAAIFGAMATAKYYQEEKKISPQTQQWLDKALSLDKKESTSLLLLASHAYSNKQYQQAIDFWRQVLDGENESIDRRAIIQSIEMARQSLK</sequence>
<keyword evidence="3" id="KW-0472">Membrane</keyword>
<gene>
    <name evidence="5" type="ORF">OQ257_03600</name>
</gene>
<dbReference type="GO" id="GO:0005886">
    <property type="term" value="C:plasma membrane"/>
    <property type="evidence" value="ECO:0007669"/>
    <property type="project" value="TreeGrafter"/>
</dbReference>
<dbReference type="InterPro" id="IPR056413">
    <property type="entry name" value="TPR_CcmH_CycH"/>
</dbReference>
<evidence type="ECO:0000256" key="2">
    <source>
        <dbReference type="ARBA" id="ARBA00022803"/>
    </source>
</evidence>
<organism evidence="5 6">
    <name type="scientific">Actinobacillus equuli subsp. equuli</name>
    <dbReference type="NCBI Taxonomy" id="202947"/>
    <lineage>
        <taxon>Bacteria</taxon>
        <taxon>Pseudomonadati</taxon>
        <taxon>Pseudomonadota</taxon>
        <taxon>Gammaproteobacteria</taxon>
        <taxon>Pasteurellales</taxon>
        <taxon>Pasteurellaceae</taxon>
        <taxon>Actinobacillus</taxon>
    </lineage>
</organism>
<dbReference type="RefSeq" id="WP_275217456.1">
    <property type="nucleotide sequence ID" value="NZ_JAPHVQ010000002.1"/>
</dbReference>
<evidence type="ECO:0000313" key="6">
    <source>
        <dbReference type="Proteomes" id="UP001142444"/>
    </source>
</evidence>
<dbReference type="SMART" id="SM00028">
    <property type="entry name" value="TPR"/>
    <property type="match status" value="2"/>
</dbReference>
<accession>A0A9X4G2I1</accession>
<dbReference type="InterPro" id="IPR011990">
    <property type="entry name" value="TPR-like_helical_dom_sf"/>
</dbReference>
<evidence type="ECO:0000259" key="4">
    <source>
        <dbReference type="Pfam" id="PF23914"/>
    </source>
</evidence>
<keyword evidence="3" id="KW-0812">Transmembrane</keyword>
<protein>
    <submittedName>
        <fullName evidence="5">Cytochrome C biogenesis protein</fullName>
    </submittedName>
</protein>
<dbReference type="PANTHER" id="PTHR47870:SF2">
    <property type="entry name" value="FORMATE-DEPENDENT NITRITE REDUCTASE COMPLEX SUBUNIT NRFF"/>
    <property type="match status" value="1"/>
</dbReference>
<keyword evidence="3" id="KW-1133">Transmembrane helix</keyword>
<dbReference type="PANTHER" id="PTHR47870">
    <property type="entry name" value="CYTOCHROME C-TYPE BIOGENESIS PROTEIN CCMH"/>
    <property type="match status" value="1"/>
</dbReference>
<feature type="transmembrane region" description="Helical" evidence="3">
    <location>
        <begin position="57"/>
        <end position="75"/>
    </location>
</feature>
<reference evidence="5" key="1">
    <citation type="submission" date="2022-11" db="EMBL/GenBank/DDBJ databases">
        <authorList>
            <person name="Kamali M."/>
            <person name="Peak L."/>
            <person name="Go Y.Y."/>
            <person name="Balasuriya U.B.R."/>
            <person name="Carossino M."/>
        </authorList>
    </citation>
    <scope>NUCLEOTIDE SEQUENCE</scope>
    <source>
        <strain evidence="5">4524</strain>
    </source>
</reference>
<keyword evidence="1" id="KW-0677">Repeat</keyword>
<feature type="domain" description="Cytochrome c-type biogenesis protein H TPR" evidence="4">
    <location>
        <begin position="80"/>
        <end position="223"/>
    </location>
</feature>
<dbReference type="SUPFAM" id="SSF48452">
    <property type="entry name" value="TPR-like"/>
    <property type="match status" value="1"/>
</dbReference>
<dbReference type="Gene3D" id="1.25.40.10">
    <property type="entry name" value="Tetratricopeptide repeat domain"/>
    <property type="match status" value="1"/>
</dbReference>
<name>A0A9X4G2I1_ACTEU</name>
<proteinExistence type="predicted"/>
<dbReference type="Proteomes" id="UP001142444">
    <property type="component" value="Unassembled WGS sequence"/>
</dbReference>
<dbReference type="EMBL" id="JAPHVQ010000002">
    <property type="protein sequence ID" value="MDE8034251.1"/>
    <property type="molecule type" value="Genomic_DNA"/>
</dbReference>
<dbReference type="InterPro" id="IPR019734">
    <property type="entry name" value="TPR_rpt"/>
</dbReference>
<evidence type="ECO:0000256" key="3">
    <source>
        <dbReference type="SAM" id="Phobius"/>
    </source>
</evidence>